<feature type="domain" description="Glycosyl hydrolase family 13 catalytic" evidence="1">
    <location>
        <begin position="9"/>
        <end position="720"/>
    </location>
</feature>
<dbReference type="SMART" id="SM00642">
    <property type="entry name" value="Aamy"/>
    <property type="match status" value="1"/>
</dbReference>
<proteinExistence type="predicted"/>
<dbReference type="InterPro" id="IPR017853">
    <property type="entry name" value="GH"/>
</dbReference>
<dbReference type="NCBIfam" id="TIGR02401">
    <property type="entry name" value="trehalose_TreY"/>
    <property type="match status" value="1"/>
</dbReference>
<dbReference type="Gene3D" id="1.10.150.200">
    <property type="entry name" value="Maltooligosyl trehalose synthase, domain 3"/>
    <property type="match status" value="1"/>
</dbReference>
<name>A0ABZ1FDP9_9ACTN</name>
<dbReference type="CDD" id="cd11336">
    <property type="entry name" value="AmyAc_MTSase"/>
    <property type="match status" value="1"/>
</dbReference>
<dbReference type="InterPro" id="IPR012767">
    <property type="entry name" value="Trehalose_TreY"/>
</dbReference>
<protein>
    <submittedName>
        <fullName evidence="2">Malto-oligosyltrehalose synthase</fullName>
    </submittedName>
</protein>
<dbReference type="Gene3D" id="3.30.1590.10">
    <property type="entry name" value="Maltooligosyl trehalose synthase, domain 2"/>
    <property type="match status" value="1"/>
</dbReference>
<keyword evidence="3" id="KW-1185">Reference proteome</keyword>
<dbReference type="Pfam" id="PF00128">
    <property type="entry name" value="Alpha-amylase"/>
    <property type="match status" value="1"/>
</dbReference>
<dbReference type="RefSeq" id="WP_326617727.1">
    <property type="nucleotide sequence ID" value="NZ_CP109106.1"/>
</dbReference>
<reference evidence="2 3" key="1">
    <citation type="submission" date="2022-10" db="EMBL/GenBank/DDBJ databases">
        <title>The complete genomes of actinobacterial strains from the NBC collection.</title>
        <authorList>
            <person name="Joergensen T.S."/>
            <person name="Alvarez Arevalo M."/>
            <person name="Sterndorff E.B."/>
            <person name="Faurdal D."/>
            <person name="Vuksanovic O."/>
            <person name="Mourched A.-S."/>
            <person name="Charusanti P."/>
            <person name="Shaw S."/>
            <person name="Blin K."/>
            <person name="Weber T."/>
        </authorList>
    </citation>
    <scope>NUCLEOTIDE SEQUENCE [LARGE SCALE GENOMIC DNA]</scope>
    <source>
        <strain evidence="2 3">NBC 01774</strain>
    </source>
</reference>
<evidence type="ECO:0000313" key="2">
    <source>
        <dbReference type="EMBL" id="WSB68276.1"/>
    </source>
</evidence>
<dbReference type="PANTHER" id="PTHR10357">
    <property type="entry name" value="ALPHA-AMYLASE FAMILY MEMBER"/>
    <property type="match status" value="1"/>
</dbReference>
<dbReference type="Proteomes" id="UP001344251">
    <property type="component" value="Chromosome"/>
</dbReference>
<evidence type="ECO:0000259" key="1">
    <source>
        <dbReference type="SMART" id="SM00642"/>
    </source>
</evidence>
<dbReference type="Gene3D" id="1.10.10.470">
    <property type="entry name" value="Maltooligosyl trehalose synthase, domain 4"/>
    <property type="match status" value="1"/>
</dbReference>
<dbReference type="PANTHER" id="PTHR10357:SF216">
    <property type="entry name" value="MALTOOLIGOSYL TREHALOSE SYNTHASE-RELATED"/>
    <property type="match status" value="1"/>
</dbReference>
<dbReference type="EMBL" id="CP109106">
    <property type="protein sequence ID" value="WSB68276.1"/>
    <property type="molecule type" value="Genomic_DNA"/>
</dbReference>
<gene>
    <name evidence="2" type="primary">treY</name>
    <name evidence="2" type="ORF">OG863_10095</name>
</gene>
<dbReference type="InterPro" id="IPR006047">
    <property type="entry name" value="GH13_cat_dom"/>
</dbReference>
<accession>A0ABZ1FDP9</accession>
<dbReference type="InterPro" id="IPR013797">
    <property type="entry name" value="Maltooligo_trehalose_synth_4"/>
</dbReference>
<dbReference type="Gene3D" id="3.20.20.80">
    <property type="entry name" value="Glycosidases"/>
    <property type="match status" value="1"/>
</dbReference>
<evidence type="ECO:0000313" key="3">
    <source>
        <dbReference type="Proteomes" id="UP001344251"/>
    </source>
</evidence>
<organism evidence="2 3">
    <name type="scientific">Streptomyces decoyicus</name>
    <dbReference type="NCBI Taxonomy" id="249567"/>
    <lineage>
        <taxon>Bacteria</taxon>
        <taxon>Bacillati</taxon>
        <taxon>Actinomycetota</taxon>
        <taxon>Actinomycetes</taxon>
        <taxon>Kitasatosporales</taxon>
        <taxon>Streptomycetaceae</taxon>
        <taxon>Streptomyces</taxon>
    </lineage>
</organism>
<sequence length="819" mass="88248">MTQPPSPSPTATYRLQLQPDFPFAAAERAVPHLAALGISHLHLSPVLEAVPGSAHGYDVVDHAAVRAELGGERGLRALAATARSHGLGLVVDIVPNHMAVPEPVSLNGPLWQVLRDGPASPYARWFDIDWDAGHGGRLLLPVLGGRLGEETRHFRVEGGVLRYQEHAFPLRPGTEGLPLTRLLEAQWYRLAWWRLARSELNYRRFFTISELIAVRAEDPEVFAATHGTVLRLVREGVIDGLRIDHPDGLVDPGGYLARLHEETGGRWTVVEKILTGDEQLPESWACAGTTGYDALRHIDGLFVCPQGAGRLFSHYRDFVTPLADEGGDWEETVRRAAYEVITHDLAAEVERLVRTAARISARVPEPGDHAPWALRHAVRELMVRLPVYRPYAADPARAGQDAAMLGAAAAGARTAFRVPEEARAVDLVHDLALGRLTDDPGHGGTDCADFAARFAQTASALHAKSVEDTAFYRYPVLLSACEVGGAPGEPALPPEAFHAYCARVQRDRPASGTVLSTHDTKRSADVRARIAVLSECPDRWRDALGAMADGAVCDVGTGGADGAGPADPMVSWLAWQTAFGLGAPGDGPTAERVAPAVLKAVREAGLRTSWTEPNAGYEEAVEEFVRNGPCGPTAAPLAELDAEVAPFVRANVLGAALLHLTMPGVPDLYQGTELAYAALVDPDNRRPPRFRPEQLAELDAGTAPRDLSAEKLRITATALRLRRENPHWFGATATYEPVYAEGPAAEHCVAFCRSGRVLTVVTRLSLRLVETGGWWDTLLRLPPGGPWHELLTGRELPGGAVVGLSELLAVSPVALFVGE</sequence>
<dbReference type="SUPFAM" id="SSF51445">
    <property type="entry name" value="(Trans)glycosidases"/>
    <property type="match status" value="1"/>
</dbReference>